<dbReference type="SMART" id="SM00448">
    <property type="entry name" value="REC"/>
    <property type="match status" value="1"/>
</dbReference>
<dbReference type="InterPro" id="IPR011006">
    <property type="entry name" value="CheY-like_superfamily"/>
</dbReference>
<evidence type="ECO:0000313" key="12">
    <source>
        <dbReference type="EMBL" id="EMZ27866.1"/>
    </source>
</evidence>
<evidence type="ECO:0000259" key="10">
    <source>
        <dbReference type="PROSITE" id="PS50110"/>
    </source>
</evidence>
<feature type="domain" description="Response regulatory" evidence="10">
    <location>
        <begin position="3"/>
        <end position="116"/>
    </location>
</feature>
<gene>
    <name evidence="12" type="ORF">C823_02215</name>
</gene>
<feature type="DNA-binding region" description="OmpR/PhoB-type" evidence="9">
    <location>
        <begin position="124"/>
        <end position="224"/>
    </location>
</feature>
<evidence type="ECO:0000256" key="3">
    <source>
        <dbReference type="ARBA" id="ARBA00023012"/>
    </source>
</evidence>
<dbReference type="EMBL" id="AQFT01000067">
    <property type="protein sequence ID" value="EMZ27866.1"/>
    <property type="molecule type" value="Genomic_DNA"/>
</dbReference>
<keyword evidence="5 9" id="KW-0238">DNA-binding</keyword>
<dbReference type="PANTHER" id="PTHR48111">
    <property type="entry name" value="REGULATOR OF RPOS"/>
    <property type="match status" value="1"/>
</dbReference>
<evidence type="ECO:0000256" key="6">
    <source>
        <dbReference type="ARBA" id="ARBA00023163"/>
    </source>
</evidence>
<dbReference type="InterPro" id="IPR001867">
    <property type="entry name" value="OmpR/PhoB-type_DNA-bd"/>
</dbReference>
<sequence>MKKIMVVEDDTALCSGICIALQSEENSFFPCGTMQEARKRFASDRYDLIILDINLPDGNGMEFLKEIRAGSSVPVILLTANDMETDIVSGLESGADDYVTKPFSLAVLRARVHTQLRRQDTQTKETVRIGPFTFYFSDMKFYKGSMELELSKTEQKLLKILVYNPGVTIERTKLVDRIWTDGAEYVDENALSVTVRRLREKLEDNPSAPHYIKTVYGIGYVWAEAFKS</sequence>
<dbReference type="GO" id="GO:0000156">
    <property type="term" value="F:phosphorelay response regulator activity"/>
    <property type="evidence" value="ECO:0007669"/>
    <property type="project" value="TreeGrafter"/>
</dbReference>
<dbReference type="OrthoDB" id="9803564at2"/>
<keyword evidence="4" id="KW-0805">Transcription regulation</keyword>
<reference evidence="12 13" key="1">
    <citation type="journal article" date="2014" name="Genome Announc.">
        <title>Draft genome sequences of the altered schaedler flora, a defined bacterial community from gnotobiotic mice.</title>
        <authorList>
            <person name="Wannemuehler M.J."/>
            <person name="Overstreet A.M."/>
            <person name="Ward D.V."/>
            <person name="Phillips G.J."/>
        </authorList>
    </citation>
    <scope>NUCLEOTIDE SEQUENCE [LARGE SCALE GENOMIC DNA]</scope>
    <source>
        <strain evidence="12 13">ASF492</strain>
    </source>
</reference>
<dbReference type="Gene3D" id="1.10.10.10">
    <property type="entry name" value="Winged helix-like DNA-binding domain superfamily/Winged helix DNA-binding domain"/>
    <property type="match status" value="1"/>
</dbReference>
<dbReference type="InterPro" id="IPR039420">
    <property type="entry name" value="WalR-like"/>
</dbReference>
<dbReference type="Pfam" id="PF00486">
    <property type="entry name" value="Trans_reg_C"/>
    <property type="match status" value="1"/>
</dbReference>
<dbReference type="HOGENOM" id="CLU_000445_30_3_9"/>
<keyword evidence="2 8" id="KW-0597">Phosphoprotein</keyword>
<comment type="caution">
    <text evidence="12">The sequence shown here is derived from an EMBL/GenBank/DDBJ whole genome shotgun (WGS) entry which is preliminary data.</text>
</comment>
<evidence type="ECO:0000256" key="5">
    <source>
        <dbReference type="ARBA" id="ARBA00023125"/>
    </source>
</evidence>
<evidence type="ECO:0000256" key="8">
    <source>
        <dbReference type="PROSITE-ProRule" id="PRU00169"/>
    </source>
</evidence>
<dbReference type="Gene3D" id="6.10.250.690">
    <property type="match status" value="1"/>
</dbReference>
<dbReference type="GO" id="GO:0005829">
    <property type="term" value="C:cytosol"/>
    <property type="evidence" value="ECO:0007669"/>
    <property type="project" value="TreeGrafter"/>
</dbReference>
<feature type="modified residue" description="4-aspartylphosphate" evidence="8">
    <location>
        <position position="52"/>
    </location>
</feature>
<keyword evidence="6" id="KW-0804">Transcription</keyword>
<keyword evidence="3" id="KW-0902">Two-component regulatory system</keyword>
<dbReference type="PATRIC" id="fig|1235802.3.peg.2355"/>
<comment type="function">
    <text evidence="7">May play the central regulatory role in sporulation. It may be an element of the effector pathway responsible for the activation of sporulation genes in response to nutritional stress. Spo0A may act in concert with spo0H (a sigma factor) to control the expression of some genes that are critical to the sporulation process.</text>
</comment>
<evidence type="ECO:0000256" key="1">
    <source>
        <dbReference type="ARBA" id="ARBA00018672"/>
    </source>
</evidence>
<dbReference type="SMART" id="SM00862">
    <property type="entry name" value="Trans_reg_C"/>
    <property type="match status" value="1"/>
</dbReference>
<dbReference type="GO" id="GO:0006355">
    <property type="term" value="P:regulation of DNA-templated transcription"/>
    <property type="evidence" value="ECO:0007669"/>
    <property type="project" value="InterPro"/>
</dbReference>
<dbReference type="eggNOG" id="COG0745">
    <property type="taxonomic scope" value="Bacteria"/>
</dbReference>
<dbReference type="AlphaFoldDB" id="N2AIH9"/>
<dbReference type="CDD" id="cd00383">
    <property type="entry name" value="trans_reg_C"/>
    <property type="match status" value="1"/>
</dbReference>
<evidence type="ECO:0000256" key="9">
    <source>
        <dbReference type="PROSITE-ProRule" id="PRU01091"/>
    </source>
</evidence>
<dbReference type="Proteomes" id="UP000012589">
    <property type="component" value="Unassembled WGS sequence"/>
</dbReference>
<dbReference type="Gene3D" id="3.40.50.2300">
    <property type="match status" value="1"/>
</dbReference>
<dbReference type="PROSITE" id="PS50110">
    <property type="entry name" value="RESPONSE_REGULATORY"/>
    <property type="match status" value="1"/>
</dbReference>
<dbReference type="GO" id="GO:0032993">
    <property type="term" value="C:protein-DNA complex"/>
    <property type="evidence" value="ECO:0007669"/>
    <property type="project" value="TreeGrafter"/>
</dbReference>
<evidence type="ECO:0000313" key="13">
    <source>
        <dbReference type="Proteomes" id="UP000012589"/>
    </source>
</evidence>
<keyword evidence="13" id="KW-1185">Reference proteome</keyword>
<evidence type="ECO:0000256" key="7">
    <source>
        <dbReference type="ARBA" id="ARBA00024867"/>
    </source>
</evidence>
<dbReference type="Pfam" id="PF00072">
    <property type="entry name" value="Response_reg"/>
    <property type="match status" value="1"/>
</dbReference>
<dbReference type="PANTHER" id="PTHR48111:SF1">
    <property type="entry name" value="TWO-COMPONENT RESPONSE REGULATOR ORR33"/>
    <property type="match status" value="1"/>
</dbReference>
<evidence type="ECO:0000256" key="4">
    <source>
        <dbReference type="ARBA" id="ARBA00023015"/>
    </source>
</evidence>
<proteinExistence type="predicted"/>
<feature type="domain" description="OmpR/PhoB-type" evidence="11">
    <location>
        <begin position="124"/>
        <end position="224"/>
    </location>
</feature>
<dbReference type="GO" id="GO:0000976">
    <property type="term" value="F:transcription cis-regulatory region binding"/>
    <property type="evidence" value="ECO:0007669"/>
    <property type="project" value="TreeGrafter"/>
</dbReference>
<organism evidence="12 13">
    <name type="scientific">Eubacterium plexicaudatum ASF492</name>
    <dbReference type="NCBI Taxonomy" id="1235802"/>
    <lineage>
        <taxon>Bacteria</taxon>
        <taxon>Bacillati</taxon>
        <taxon>Bacillota</taxon>
        <taxon>Clostridia</taxon>
        <taxon>Eubacteriales</taxon>
        <taxon>Eubacteriaceae</taxon>
        <taxon>Eubacterium</taxon>
    </lineage>
</organism>
<protein>
    <recommendedName>
        <fullName evidence="1">Stage 0 sporulation protein A homolog</fullName>
    </recommendedName>
</protein>
<dbReference type="InterPro" id="IPR036388">
    <property type="entry name" value="WH-like_DNA-bd_sf"/>
</dbReference>
<dbReference type="PROSITE" id="PS51755">
    <property type="entry name" value="OMPR_PHOB"/>
    <property type="match status" value="1"/>
</dbReference>
<evidence type="ECO:0000259" key="11">
    <source>
        <dbReference type="PROSITE" id="PS51755"/>
    </source>
</evidence>
<dbReference type="STRING" id="1235802.C823_02215"/>
<evidence type="ECO:0000256" key="2">
    <source>
        <dbReference type="ARBA" id="ARBA00022553"/>
    </source>
</evidence>
<dbReference type="SUPFAM" id="SSF52172">
    <property type="entry name" value="CheY-like"/>
    <property type="match status" value="1"/>
</dbReference>
<name>N2AIH9_9FIRM</name>
<accession>N2AIH9</accession>
<dbReference type="InterPro" id="IPR001789">
    <property type="entry name" value="Sig_transdc_resp-reg_receiver"/>
</dbReference>